<accession>A0ABC9WBV2</accession>
<protein>
    <submittedName>
        <fullName evidence="1">Mitochondrial enolase superfamily member 1</fullName>
    </submittedName>
</protein>
<dbReference type="EMBL" id="BAAFJT010000002">
    <property type="protein sequence ID" value="GAB0182996.1"/>
    <property type="molecule type" value="Genomic_DNA"/>
</dbReference>
<dbReference type="Proteomes" id="UP001623348">
    <property type="component" value="Unassembled WGS sequence"/>
</dbReference>
<evidence type="ECO:0000313" key="1">
    <source>
        <dbReference type="EMBL" id="GAB0182996.1"/>
    </source>
</evidence>
<organism evidence="1 2">
    <name type="scientific">Grus japonensis</name>
    <name type="common">Japanese crane</name>
    <name type="synonym">Red-crowned crane</name>
    <dbReference type="NCBI Taxonomy" id="30415"/>
    <lineage>
        <taxon>Eukaryota</taxon>
        <taxon>Metazoa</taxon>
        <taxon>Chordata</taxon>
        <taxon>Craniata</taxon>
        <taxon>Vertebrata</taxon>
        <taxon>Euteleostomi</taxon>
        <taxon>Archelosauria</taxon>
        <taxon>Archosauria</taxon>
        <taxon>Dinosauria</taxon>
        <taxon>Saurischia</taxon>
        <taxon>Theropoda</taxon>
        <taxon>Coelurosauria</taxon>
        <taxon>Aves</taxon>
        <taxon>Neognathae</taxon>
        <taxon>Neoaves</taxon>
        <taxon>Gruiformes</taxon>
        <taxon>Gruidae</taxon>
        <taxon>Grus</taxon>
    </lineage>
</organism>
<evidence type="ECO:0000313" key="2">
    <source>
        <dbReference type="Proteomes" id="UP001623348"/>
    </source>
</evidence>
<name>A0ABC9WBV2_GRUJA</name>
<dbReference type="PANTHER" id="PTHR33332">
    <property type="entry name" value="REVERSE TRANSCRIPTASE DOMAIN-CONTAINING PROTEIN"/>
    <property type="match status" value="1"/>
</dbReference>
<gene>
    <name evidence="1" type="ORF">GRJ2_000764900</name>
</gene>
<comment type="caution">
    <text evidence="1">The sequence shown here is derived from an EMBL/GenBank/DDBJ whole genome shotgun (WGS) entry which is preliminary data.</text>
</comment>
<keyword evidence="2" id="KW-1185">Reference proteome</keyword>
<sequence>MFLEYFEATSGWQPVSSSVSQASILGPVLFNIFISDLDAGAECTISKFADDTKLGGAVDFLEGQDALQINRMKFDKSKCQILPLGWSNAGHKYELGEECLESSPAERDLGVLVNSSST</sequence>
<proteinExistence type="predicted"/>
<dbReference type="AlphaFoldDB" id="A0ABC9WBV2"/>
<reference evidence="1 2" key="1">
    <citation type="submission" date="2024-06" db="EMBL/GenBank/DDBJ databases">
        <title>The draft genome of Grus japonensis, version 3.</title>
        <authorList>
            <person name="Nabeshima K."/>
            <person name="Suzuki S."/>
            <person name="Onuma M."/>
        </authorList>
    </citation>
    <scope>NUCLEOTIDE SEQUENCE [LARGE SCALE GENOMIC DNA]</scope>
    <source>
        <strain evidence="1 2">451A</strain>
    </source>
</reference>